<proteinExistence type="predicted"/>
<keyword evidence="3" id="KW-1185">Reference proteome</keyword>
<organism evidence="3">
    <name type="scientific">Salpingoeca rosetta (strain ATCC 50818 / BSB-021)</name>
    <dbReference type="NCBI Taxonomy" id="946362"/>
    <lineage>
        <taxon>Eukaryota</taxon>
        <taxon>Choanoflagellata</taxon>
        <taxon>Craspedida</taxon>
        <taxon>Salpingoecidae</taxon>
        <taxon>Salpingoeca</taxon>
    </lineage>
</organism>
<dbReference type="Proteomes" id="UP000007799">
    <property type="component" value="Unassembled WGS sequence"/>
</dbReference>
<evidence type="ECO:0000313" key="2">
    <source>
        <dbReference type="EMBL" id="EGD75702.1"/>
    </source>
</evidence>
<dbReference type="GeneID" id="16072184"/>
<protein>
    <submittedName>
        <fullName evidence="2">Uncharacterized protein</fullName>
    </submittedName>
</protein>
<dbReference type="KEGG" id="sre:PTSG_07819"/>
<dbReference type="EMBL" id="GL832973">
    <property type="protein sequence ID" value="EGD75702.1"/>
    <property type="molecule type" value="Genomic_DNA"/>
</dbReference>
<reference evidence="2" key="1">
    <citation type="submission" date="2009-08" db="EMBL/GenBank/DDBJ databases">
        <title>Annotation of Salpingoeca rosetta.</title>
        <authorList>
            <consortium name="The Broad Institute Genome Sequencing Platform"/>
            <person name="Russ C."/>
            <person name="Cuomo C."/>
            <person name="Burger G."/>
            <person name="Gray M.W."/>
            <person name="Holland P.W.H."/>
            <person name="King N."/>
            <person name="Lang F.B.F."/>
            <person name="Roger A.J."/>
            <person name="Ruiz-Trillo I."/>
            <person name="Young S.K."/>
            <person name="Zeng Q."/>
            <person name="Gargeya S."/>
            <person name="Alvarado L."/>
            <person name="Berlin A."/>
            <person name="Chapman S.B."/>
            <person name="Chen Z."/>
            <person name="Freedman E."/>
            <person name="Gellesch M."/>
            <person name="Goldberg J."/>
            <person name="Griggs A."/>
            <person name="Gujja S."/>
            <person name="Heilman E."/>
            <person name="Heiman D."/>
            <person name="Howarth C."/>
            <person name="Mehta T."/>
            <person name="Neiman D."/>
            <person name="Pearson M."/>
            <person name="Roberts A."/>
            <person name="Saif S."/>
            <person name="Shea T."/>
            <person name="Shenoy N."/>
            <person name="Sisk P."/>
            <person name="Stolte C."/>
            <person name="Sykes S."/>
            <person name="White J."/>
            <person name="Yandava C."/>
            <person name="Haas B."/>
            <person name="Nusbaum C."/>
            <person name="Birren B."/>
        </authorList>
    </citation>
    <scope>NUCLEOTIDE SEQUENCE [LARGE SCALE GENOMIC DNA]</scope>
    <source>
        <strain evidence="2">ATCC 50818</strain>
    </source>
</reference>
<evidence type="ECO:0000313" key="3">
    <source>
        <dbReference type="Proteomes" id="UP000007799"/>
    </source>
</evidence>
<sequence length="97" mass="10408">MNNDSGRDCDLNTNASDFGPARGSDMLNVRQSGSHRSNSSRYRLSASLSKPRQTSGGFECTRCARQCTAPNQAHGVIAITPITFPSSDEEDENATIA</sequence>
<feature type="compositionally biased region" description="Basic and acidic residues" evidence="1">
    <location>
        <begin position="1"/>
        <end position="10"/>
    </location>
</feature>
<feature type="region of interest" description="Disordered" evidence="1">
    <location>
        <begin position="1"/>
        <end position="57"/>
    </location>
</feature>
<feature type="compositionally biased region" description="Polar residues" evidence="1">
    <location>
        <begin position="29"/>
        <end position="56"/>
    </location>
</feature>
<dbReference type="RefSeq" id="XP_004991623.1">
    <property type="nucleotide sequence ID" value="XM_004991566.1"/>
</dbReference>
<evidence type="ECO:0000256" key="1">
    <source>
        <dbReference type="SAM" id="MobiDB-lite"/>
    </source>
</evidence>
<dbReference type="AlphaFoldDB" id="F2UGF2"/>
<gene>
    <name evidence="2" type="ORF">PTSG_07819</name>
</gene>
<accession>F2UGF2</accession>
<dbReference type="InParanoid" id="F2UGF2"/>
<name>F2UGF2_SALR5</name>